<dbReference type="Proteomes" id="UP000518752">
    <property type="component" value="Unassembled WGS sequence"/>
</dbReference>
<reference evidence="1 2" key="1">
    <citation type="journal article" date="2020" name="ISME J.">
        <title>Uncovering the hidden diversity of litter-decomposition mechanisms in mushroom-forming fungi.</title>
        <authorList>
            <person name="Floudas D."/>
            <person name="Bentzer J."/>
            <person name="Ahren D."/>
            <person name="Johansson T."/>
            <person name="Persson P."/>
            <person name="Tunlid A."/>
        </authorList>
    </citation>
    <scope>NUCLEOTIDE SEQUENCE [LARGE SCALE GENOMIC DNA]</scope>
    <source>
        <strain evidence="1 2">CBS 406.79</strain>
    </source>
</reference>
<keyword evidence="2" id="KW-1185">Reference proteome</keyword>
<evidence type="ECO:0000313" key="1">
    <source>
        <dbReference type="EMBL" id="KAF5372813.1"/>
    </source>
</evidence>
<evidence type="ECO:0000313" key="2">
    <source>
        <dbReference type="Proteomes" id="UP000518752"/>
    </source>
</evidence>
<organism evidence="1 2">
    <name type="scientific">Collybiopsis confluens</name>
    <dbReference type="NCBI Taxonomy" id="2823264"/>
    <lineage>
        <taxon>Eukaryota</taxon>
        <taxon>Fungi</taxon>
        <taxon>Dikarya</taxon>
        <taxon>Basidiomycota</taxon>
        <taxon>Agaricomycotina</taxon>
        <taxon>Agaricomycetes</taxon>
        <taxon>Agaricomycetidae</taxon>
        <taxon>Agaricales</taxon>
        <taxon>Marasmiineae</taxon>
        <taxon>Omphalotaceae</taxon>
        <taxon>Collybiopsis</taxon>
    </lineage>
</organism>
<sequence length="615" mass="68337">MSEMFSSPFSHVLHTNYVASSTETQAIHDLLASPTQELSRLAGEISLLQKALETLTARSEGLKSHVDAHLALISPFRRLPAEIISEIFIRCLPTDRNPTRSMTEAPLLLTVISKSLREIALSTPQLWNALHVFLPNSSFSNSVGMEELEPLIERRREGLEAWFKRSRCLPLSISVYLSGYGRLAGSVSDSYVDFLKSIISFSNRWKRIQLHLSPFFVDMLNALVADLSPEDIPMLESLDVFYDSNTDNRRQGAAAVYLPPSGSRKPQLPLHGLISNAPSLHSFAVHHHSHSMDHLQLPWKNLTSLTMKSDRDSSRLTVDQTLHLLANSPNLSTCTLGVLLTSSAPGLDIPDISLSSLGALSLYFTLPSGDLPFPEVENQLFSIFSVIRAPILSRFAFITQGFDLGRAFGSIPFAPLLESSTCDIEELYLSFPLKSQDILVECLRTLPSITHLYLESCMPSHNRFLLNDKSSVAQILDDAFMGHLSIGEGNLAPLCPRLEKLVLPDCKYVSEEALLAFAHSRAHSRDDPEVSRLKLLDVHFTCDRSESLANSERPDRDAADSRLTGQLGILRGKGIFVSWNYPVRDVPHIPDSPWEGLTESAYPGWRPELLSSPIH</sequence>
<dbReference type="OrthoDB" id="3365698at2759"/>
<evidence type="ECO:0008006" key="3">
    <source>
        <dbReference type="Google" id="ProtNLM"/>
    </source>
</evidence>
<accession>A0A8H5GX89</accession>
<dbReference type="EMBL" id="JAACJN010000108">
    <property type="protein sequence ID" value="KAF5372813.1"/>
    <property type="molecule type" value="Genomic_DNA"/>
</dbReference>
<dbReference type="AlphaFoldDB" id="A0A8H5GX89"/>
<name>A0A8H5GX89_9AGAR</name>
<gene>
    <name evidence="1" type="ORF">D9757_011104</name>
</gene>
<proteinExistence type="predicted"/>
<protein>
    <recommendedName>
        <fullName evidence="3">F-box domain-containing protein</fullName>
    </recommendedName>
</protein>
<comment type="caution">
    <text evidence="1">The sequence shown here is derived from an EMBL/GenBank/DDBJ whole genome shotgun (WGS) entry which is preliminary data.</text>
</comment>